<comment type="caution">
    <text evidence="1">The sequence shown here is derived from an EMBL/GenBank/DDBJ whole genome shotgun (WGS) entry which is preliminary data.</text>
</comment>
<reference evidence="1 2" key="1">
    <citation type="journal article" date="2020" name="Microorganisms">
        <title>Osmotic Adaptation and Compatible Solute Biosynthesis of Phototrophic Bacteria as Revealed from Genome Analyses.</title>
        <authorList>
            <person name="Imhoff J.F."/>
            <person name="Rahn T."/>
            <person name="Kunzel S."/>
            <person name="Keller A."/>
            <person name="Neulinger S.C."/>
        </authorList>
    </citation>
    <scope>NUCLEOTIDE SEQUENCE [LARGE SCALE GENOMIC DNA]</scope>
    <source>
        <strain evidence="1 2">DSM 25653</strain>
    </source>
</reference>
<dbReference type="RefSeq" id="WP_200249970.1">
    <property type="nucleotide sequence ID" value="NZ_NRRY01000067.1"/>
</dbReference>
<dbReference type="AlphaFoldDB" id="A0A9X0WDA4"/>
<protein>
    <recommendedName>
        <fullName evidence="3">Flagellar basal-body/hook protein C-terminal domain-containing protein</fullName>
    </recommendedName>
</protein>
<dbReference type="Proteomes" id="UP001138768">
    <property type="component" value="Unassembled WGS sequence"/>
</dbReference>
<accession>A0A9X0WDA4</accession>
<evidence type="ECO:0008006" key="3">
    <source>
        <dbReference type="Google" id="ProtNLM"/>
    </source>
</evidence>
<evidence type="ECO:0000313" key="2">
    <source>
        <dbReference type="Proteomes" id="UP001138768"/>
    </source>
</evidence>
<name>A0A9X0WDA4_9GAMM</name>
<proteinExistence type="predicted"/>
<gene>
    <name evidence="1" type="ORF">CKO42_23395</name>
</gene>
<sequence length="82" mass="8389">MTIHALNTGLVGLQRSHLNVATAASAIARQTSGTASNGASGTEIDVAKELVNQRVGKLEADASAKVVKTADETLGTLIDLFV</sequence>
<organism evidence="1 2">
    <name type="scientific">Lamprobacter modestohalophilus</name>
    <dbReference type="NCBI Taxonomy" id="1064514"/>
    <lineage>
        <taxon>Bacteria</taxon>
        <taxon>Pseudomonadati</taxon>
        <taxon>Pseudomonadota</taxon>
        <taxon>Gammaproteobacteria</taxon>
        <taxon>Chromatiales</taxon>
        <taxon>Chromatiaceae</taxon>
        <taxon>Lamprobacter</taxon>
    </lineage>
</organism>
<keyword evidence="2" id="KW-1185">Reference proteome</keyword>
<dbReference type="EMBL" id="NRRY01000067">
    <property type="protein sequence ID" value="MBK1621306.1"/>
    <property type="molecule type" value="Genomic_DNA"/>
</dbReference>
<evidence type="ECO:0000313" key="1">
    <source>
        <dbReference type="EMBL" id="MBK1621306.1"/>
    </source>
</evidence>